<dbReference type="EMBL" id="CP003619">
    <property type="protein sequence ID" value="AFZ11000.1"/>
    <property type="molecule type" value="Genomic_DNA"/>
</dbReference>
<reference evidence="1 2" key="1">
    <citation type="submission" date="2012-05" db="EMBL/GenBank/DDBJ databases">
        <title>Finished plasmid 5 of genome of Oscillatoria sp. PCC 7112.</title>
        <authorList>
            <consortium name="US DOE Joint Genome Institute"/>
            <person name="Gugger M."/>
            <person name="Coursin T."/>
            <person name="Rippka R."/>
            <person name="Tandeau De Marsac N."/>
            <person name="Huntemann M."/>
            <person name="Wei C.-L."/>
            <person name="Han J."/>
            <person name="Detter J.C."/>
            <person name="Han C."/>
            <person name="Tapia R."/>
            <person name="Davenport K."/>
            <person name="Daligault H."/>
            <person name="Erkkila T."/>
            <person name="Gu W."/>
            <person name="Munk A.C.C."/>
            <person name="Teshima H."/>
            <person name="Xu Y."/>
            <person name="Chain P."/>
            <person name="Chen A."/>
            <person name="Krypides N."/>
            <person name="Mavromatis K."/>
            <person name="Markowitz V."/>
            <person name="Szeto E."/>
            <person name="Ivanova N."/>
            <person name="Mikhailova N."/>
            <person name="Ovchinnikova G."/>
            <person name="Pagani I."/>
            <person name="Pati A."/>
            <person name="Goodwin L."/>
            <person name="Peters L."/>
            <person name="Pitluck S."/>
            <person name="Woyke T."/>
            <person name="Kerfeld C."/>
        </authorList>
    </citation>
    <scope>NUCLEOTIDE SEQUENCE [LARGE SCALE GENOMIC DNA]</scope>
    <source>
        <strain evidence="1 2">PCC 7112</strain>
        <plasmid evidence="1 2">pOSC7112.05</plasmid>
    </source>
</reference>
<dbReference type="KEGG" id="oni:Osc7112_6923"/>
<dbReference type="Proteomes" id="UP000010478">
    <property type="component" value="Plasmid pOSC7112.05"/>
</dbReference>
<keyword evidence="2" id="KW-1185">Reference proteome</keyword>
<accession>K9VV00</accession>
<dbReference type="AlphaFoldDB" id="K9VV00"/>
<keyword evidence="1" id="KW-0614">Plasmid</keyword>
<proteinExistence type="predicted"/>
<dbReference type="RefSeq" id="WP_015179905.1">
    <property type="nucleotide sequence ID" value="NC_019732.1"/>
</dbReference>
<name>K9VV00_9CYAN</name>
<protein>
    <submittedName>
        <fullName evidence="1">Uncharacterized protein</fullName>
    </submittedName>
</protein>
<organism evidence="1 2">
    <name type="scientific">Phormidium nigroviride PCC 7112</name>
    <dbReference type="NCBI Taxonomy" id="179408"/>
    <lineage>
        <taxon>Bacteria</taxon>
        <taxon>Bacillati</taxon>
        <taxon>Cyanobacteriota</taxon>
        <taxon>Cyanophyceae</taxon>
        <taxon>Oscillatoriophycideae</taxon>
        <taxon>Oscillatoriales</taxon>
        <taxon>Oscillatoriaceae</taxon>
        <taxon>Phormidium</taxon>
    </lineage>
</organism>
<evidence type="ECO:0000313" key="2">
    <source>
        <dbReference type="Proteomes" id="UP000010478"/>
    </source>
</evidence>
<gene>
    <name evidence="1" type="ORF">Osc7112_6923</name>
</gene>
<evidence type="ECO:0000313" key="1">
    <source>
        <dbReference type="EMBL" id="AFZ11000.1"/>
    </source>
</evidence>
<dbReference type="HOGENOM" id="CLU_2937174_0_0_3"/>
<geneLocation type="plasmid" evidence="1 2">
    <name>pOSC7112.05</name>
</geneLocation>
<sequence length="60" mass="7076">MPSTFECPHCKSRYNNWISSVYNSETQIDLTTYQCKQCLNFFEIAWSTEDKAEGEQVLEM</sequence>